<evidence type="ECO:0000256" key="1">
    <source>
        <dbReference type="SAM" id="MobiDB-lite"/>
    </source>
</evidence>
<feature type="compositionally biased region" description="Low complexity" evidence="1">
    <location>
        <begin position="439"/>
        <end position="469"/>
    </location>
</feature>
<feature type="compositionally biased region" description="Low complexity" evidence="1">
    <location>
        <begin position="381"/>
        <end position="405"/>
    </location>
</feature>
<dbReference type="EMBL" id="BLLG01000024">
    <property type="protein sequence ID" value="GFH39157.1"/>
    <property type="molecule type" value="Genomic_DNA"/>
</dbReference>
<sequence length="713" mass="75649">MIRKEAGLAFWLDWVEHRGGLWEDAGDTALALLPAALSSELELPEETAVTADPDVAREDGALLLVTGHPMVARAAESVLAAGDTGTLTLAAPRSVPPDAATLLAKAREHLPVDHGRLDPRAESPPQRALRPVLRVGALVGYELSAEDHFQEQGEVFVDVPSRLRLPAGVTERLARTGPDPRAETALPGGGAALDHASTSRPDLVAALAEAYGMLETAAGLRRDGLAGQIADAHAKERARAEAYYAAAVDSLERRAANAPDDRAALLRARIESTCEERARRLAEIAEKYRARHTLTPYRLYLLRVPVLRLALDVRRGERRYPLDLDWLLPAGEFAPLRCPACARSGAQLVAAKTHLGCERCLAPKRAAPRPVPESVPPPRDGAAGHAGASAKGAVAPEHPGAAAAVGPGAVPVVRQGDARGAEAAGGAVRRGRGGGGAEAGRIAEASAARAASDRTAAAPGHAQSRPQSRPQRRSADPQTLRKRAFTFWENAAGGDRRKLERLCAPDSPAAALLRLYGAAGPLHGIGVRSGERVESCSATVFPAEGRRGWDSAGGEVHTDQGHHDYLLRWSPGSDRSVVEVMPYATPFALNAATMMARYRAGGTEPTSRLLRTGAEVDPVADLLWQRTSARQGAHLAARALASWWRLADPEALRERYPVAVLAAAVERSACYWSGAGGGGYGDAALLWQVPEADLRKAGAHLQRLLKLTQDQPW</sequence>
<keyword evidence="3" id="KW-1185">Reference proteome</keyword>
<organism evidence="2 3">
    <name type="scientific">Streptomyces pacificus</name>
    <dbReference type="NCBI Taxonomy" id="2705029"/>
    <lineage>
        <taxon>Bacteria</taxon>
        <taxon>Bacillati</taxon>
        <taxon>Actinomycetota</taxon>
        <taxon>Actinomycetes</taxon>
        <taxon>Kitasatosporales</taxon>
        <taxon>Streptomycetaceae</taxon>
        <taxon>Streptomyces</taxon>
    </lineage>
</organism>
<dbReference type="RefSeq" id="WP_173266960.1">
    <property type="nucleotide sequence ID" value="NZ_BLLG01000024.1"/>
</dbReference>
<dbReference type="Proteomes" id="UP000484988">
    <property type="component" value="Unassembled WGS sequence"/>
</dbReference>
<feature type="region of interest" description="Disordered" evidence="1">
    <location>
        <begin position="366"/>
        <end position="405"/>
    </location>
</feature>
<protein>
    <submittedName>
        <fullName evidence="2">Uncharacterized protein</fullName>
    </submittedName>
</protein>
<gene>
    <name evidence="2" type="ORF">SCWH03_54220</name>
</gene>
<dbReference type="AlphaFoldDB" id="A0A6A0B642"/>
<name>A0A6A0B642_9ACTN</name>
<comment type="caution">
    <text evidence="2">The sequence shown here is derived from an EMBL/GenBank/DDBJ whole genome shotgun (WGS) entry which is preliminary data.</text>
</comment>
<feature type="region of interest" description="Disordered" evidence="1">
    <location>
        <begin position="421"/>
        <end position="480"/>
    </location>
</feature>
<evidence type="ECO:0000313" key="3">
    <source>
        <dbReference type="Proteomes" id="UP000484988"/>
    </source>
</evidence>
<evidence type="ECO:0000313" key="2">
    <source>
        <dbReference type="EMBL" id="GFH39157.1"/>
    </source>
</evidence>
<proteinExistence type="predicted"/>
<accession>A0A6A0B642</accession>
<reference evidence="2 3" key="1">
    <citation type="submission" date="2020-02" db="EMBL/GenBank/DDBJ databases">
        <title>Whole Genome Shotgun Sequence of Streptomyces sp. strain CWH03.</title>
        <authorList>
            <person name="Dohra H."/>
            <person name="Kodani S."/>
            <person name="Yamamura H."/>
        </authorList>
    </citation>
    <scope>NUCLEOTIDE SEQUENCE [LARGE SCALE GENOMIC DNA]</scope>
    <source>
        <strain evidence="2 3">CWH03</strain>
    </source>
</reference>
<feature type="compositionally biased region" description="Pro residues" evidence="1">
    <location>
        <begin position="369"/>
        <end position="379"/>
    </location>
</feature>